<keyword evidence="1" id="KW-0472">Membrane</keyword>
<dbReference type="EMBL" id="BRLB01000010">
    <property type="protein sequence ID" value="GKX30556.1"/>
    <property type="molecule type" value="Genomic_DNA"/>
</dbReference>
<keyword evidence="3" id="KW-1185">Reference proteome</keyword>
<keyword evidence="1" id="KW-0812">Transmembrane</keyword>
<dbReference type="RefSeq" id="WP_281816840.1">
    <property type="nucleotide sequence ID" value="NZ_BRLB01000010.1"/>
</dbReference>
<evidence type="ECO:0000313" key="3">
    <source>
        <dbReference type="Proteomes" id="UP001144256"/>
    </source>
</evidence>
<keyword evidence="1" id="KW-1133">Transmembrane helix</keyword>
<evidence type="ECO:0000256" key="1">
    <source>
        <dbReference type="SAM" id="Phobius"/>
    </source>
</evidence>
<organism evidence="2 3">
    <name type="scientific">Vallitalea longa</name>
    <dbReference type="NCBI Taxonomy" id="2936439"/>
    <lineage>
        <taxon>Bacteria</taxon>
        <taxon>Bacillati</taxon>
        <taxon>Bacillota</taxon>
        <taxon>Clostridia</taxon>
        <taxon>Lachnospirales</taxon>
        <taxon>Vallitaleaceae</taxon>
        <taxon>Vallitalea</taxon>
    </lineage>
</organism>
<protein>
    <submittedName>
        <fullName evidence="2">Uncharacterized protein</fullName>
    </submittedName>
</protein>
<sequence>MLLKSKKIAYLGILLAINQIILMLSTIFVSNTLIIFALAAIIIGVVIIEFNLASGVTFYIASSLLSFILVPDKLQIITYIAFFGIYSIVKYLIEMLVNRKFLSVIVEFILKLGFFNIMLVIYYFAISQFVTIISVEFTSTWWLIVLAEIFFIAYDYFLGYFLHVYTNKIKPRLKKYLG</sequence>
<feature type="transmembrane region" description="Helical" evidence="1">
    <location>
        <begin position="141"/>
        <end position="165"/>
    </location>
</feature>
<dbReference type="AlphaFoldDB" id="A0A9W6DEU7"/>
<gene>
    <name evidence="2" type="ORF">SH1V18_30360</name>
</gene>
<accession>A0A9W6DEU7</accession>
<feature type="transmembrane region" description="Helical" evidence="1">
    <location>
        <begin position="50"/>
        <end position="70"/>
    </location>
</feature>
<feature type="transmembrane region" description="Helical" evidence="1">
    <location>
        <begin position="76"/>
        <end position="93"/>
    </location>
</feature>
<proteinExistence type="predicted"/>
<feature type="transmembrane region" description="Helical" evidence="1">
    <location>
        <begin position="114"/>
        <end position="135"/>
    </location>
</feature>
<comment type="caution">
    <text evidence="2">The sequence shown here is derived from an EMBL/GenBank/DDBJ whole genome shotgun (WGS) entry which is preliminary data.</text>
</comment>
<name>A0A9W6DEU7_9FIRM</name>
<reference evidence="2" key="1">
    <citation type="submission" date="2022-06" db="EMBL/GenBank/DDBJ databases">
        <title>Vallitalea longa sp. nov., an anaerobic bacterium isolated from marine sediment.</title>
        <authorList>
            <person name="Hirano S."/>
            <person name="Terahara T."/>
            <person name="Mori K."/>
            <person name="Hamada M."/>
            <person name="Matsumoto R."/>
            <person name="Kobayashi T."/>
        </authorList>
    </citation>
    <scope>NUCLEOTIDE SEQUENCE</scope>
    <source>
        <strain evidence="2">SH18-1</strain>
    </source>
</reference>
<evidence type="ECO:0000313" key="2">
    <source>
        <dbReference type="EMBL" id="GKX30556.1"/>
    </source>
</evidence>
<dbReference type="Proteomes" id="UP001144256">
    <property type="component" value="Unassembled WGS sequence"/>
</dbReference>